<dbReference type="CDD" id="cd05403">
    <property type="entry name" value="NT_KNTase_like"/>
    <property type="match status" value="1"/>
</dbReference>
<evidence type="ECO:0000259" key="1">
    <source>
        <dbReference type="Pfam" id="PF01909"/>
    </source>
</evidence>
<dbReference type="Pfam" id="PF01909">
    <property type="entry name" value="NTP_transf_2"/>
    <property type="match status" value="1"/>
</dbReference>
<evidence type="ECO:0000313" key="3">
    <source>
        <dbReference type="Proteomes" id="UP000334923"/>
    </source>
</evidence>
<organism evidence="2 3">
    <name type="scientific">Methylacidimicrobium tartarophylax</name>
    <dbReference type="NCBI Taxonomy" id="1041768"/>
    <lineage>
        <taxon>Bacteria</taxon>
        <taxon>Pseudomonadati</taxon>
        <taxon>Verrucomicrobiota</taxon>
        <taxon>Methylacidimicrobium</taxon>
    </lineage>
</organism>
<protein>
    <recommendedName>
        <fullName evidence="1">Polymerase nucleotidyl transferase domain-containing protein</fullName>
    </recommendedName>
</protein>
<dbReference type="AlphaFoldDB" id="A0A5E6MBI0"/>
<sequence>MLRRSEAVPRLALGDLPSPLREGLDRLAQRFRPRGIRLVVFGSFARGEARPWSDLDLGFFREGARRPEGEAELFRAVGELPTIRRIELVDLGAAGEAFRSEAAREGVPL</sequence>
<dbReference type="InterPro" id="IPR043519">
    <property type="entry name" value="NT_sf"/>
</dbReference>
<dbReference type="SUPFAM" id="SSF81301">
    <property type="entry name" value="Nucleotidyltransferase"/>
    <property type="match status" value="1"/>
</dbReference>
<name>A0A5E6MBI0_9BACT</name>
<feature type="domain" description="Polymerase nucleotidyl transferase" evidence="1">
    <location>
        <begin position="21"/>
        <end position="73"/>
    </location>
</feature>
<dbReference type="Proteomes" id="UP000334923">
    <property type="component" value="Unassembled WGS sequence"/>
</dbReference>
<evidence type="ECO:0000313" key="2">
    <source>
        <dbReference type="EMBL" id="VVM06549.1"/>
    </source>
</evidence>
<dbReference type="RefSeq" id="WP_178086962.1">
    <property type="nucleotide sequence ID" value="NZ_CABFVA020000067.1"/>
</dbReference>
<proteinExistence type="predicted"/>
<dbReference type="Gene3D" id="3.30.460.10">
    <property type="entry name" value="Beta Polymerase, domain 2"/>
    <property type="match status" value="1"/>
</dbReference>
<accession>A0A5E6MBI0</accession>
<gene>
    <name evidence="2" type="ORF">MAMT_01259</name>
</gene>
<reference evidence="2 3" key="1">
    <citation type="submission" date="2019-09" db="EMBL/GenBank/DDBJ databases">
        <authorList>
            <person name="Cremers G."/>
        </authorList>
    </citation>
    <scope>NUCLEOTIDE SEQUENCE [LARGE SCALE GENOMIC DNA]</scope>
    <source>
        <strain evidence="2">4A</strain>
    </source>
</reference>
<dbReference type="EMBL" id="CABFVA020000067">
    <property type="protein sequence ID" value="VVM06549.1"/>
    <property type="molecule type" value="Genomic_DNA"/>
</dbReference>
<dbReference type="InterPro" id="IPR002934">
    <property type="entry name" value="Polymerase_NTP_transf_dom"/>
</dbReference>
<dbReference type="GO" id="GO:0016779">
    <property type="term" value="F:nucleotidyltransferase activity"/>
    <property type="evidence" value="ECO:0007669"/>
    <property type="project" value="InterPro"/>
</dbReference>
<keyword evidence="3" id="KW-1185">Reference proteome</keyword>